<dbReference type="GO" id="GO:0004044">
    <property type="term" value="F:amidophosphoribosyltransferase activity"/>
    <property type="evidence" value="ECO:0007669"/>
    <property type="project" value="UniProtKB-EC"/>
</dbReference>
<feature type="region of interest" description="Disordered" evidence="7">
    <location>
        <begin position="624"/>
        <end position="654"/>
    </location>
</feature>
<evidence type="ECO:0000256" key="6">
    <source>
        <dbReference type="ARBA" id="ARBA00022962"/>
    </source>
</evidence>
<comment type="pathway">
    <text evidence="1">Purine metabolism; IMP biosynthesis via de novo pathway; N(1)-(5-phospho-D-ribosyl)glycinamide from 5-phospho-alpha-D-ribose 1-diphosphate: step 1/2.</text>
</comment>
<reference evidence="9" key="1">
    <citation type="journal article" date="2021" name="Mol. Plant Pathol.">
        <title>A 20-kb lineage-specific genomic region tames virulence in pathogenic amphidiploid Verticillium longisporum.</title>
        <authorList>
            <person name="Harting R."/>
            <person name="Starke J."/>
            <person name="Kusch H."/>
            <person name="Poggeler S."/>
            <person name="Maurus I."/>
            <person name="Schluter R."/>
            <person name="Landesfeind M."/>
            <person name="Bulla I."/>
            <person name="Nowrousian M."/>
            <person name="de Jonge R."/>
            <person name="Stahlhut G."/>
            <person name="Hoff K.J."/>
            <person name="Asshauer K.P."/>
            <person name="Thurmer A."/>
            <person name="Stanke M."/>
            <person name="Daniel R."/>
            <person name="Morgenstern B."/>
            <person name="Thomma B.P.H.J."/>
            <person name="Kronstad J.W."/>
            <person name="Braus-Stromeyer S.A."/>
            <person name="Braus G.H."/>
        </authorList>
    </citation>
    <scope>NUCLEOTIDE SEQUENCE</scope>
    <source>
        <strain evidence="9">Vl32</strain>
    </source>
</reference>
<dbReference type="GO" id="GO:0006189">
    <property type="term" value="P:'de novo' IMP biosynthetic process"/>
    <property type="evidence" value="ECO:0007669"/>
    <property type="project" value="UniProtKB-UniPathway"/>
</dbReference>
<keyword evidence="5" id="KW-0658">Purine biosynthesis</keyword>
<dbReference type="Pfam" id="PF13522">
    <property type="entry name" value="GATase_6"/>
    <property type="match status" value="1"/>
</dbReference>
<dbReference type="InterPro" id="IPR000836">
    <property type="entry name" value="PRTase_dom"/>
</dbReference>
<dbReference type="PANTHER" id="PTHR11907">
    <property type="entry name" value="AMIDOPHOSPHORIBOSYLTRANSFERASE"/>
    <property type="match status" value="1"/>
</dbReference>
<dbReference type="InterPro" id="IPR005854">
    <property type="entry name" value="PurF"/>
</dbReference>
<accession>A0A8I3AKI1</accession>
<dbReference type="Proteomes" id="UP000689129">
    <property type="component" value="Unassembled WGS sequence"/>
</dbReference>
<dbReference type="PROSITE" id="PS51278">
    <property type="entry name" value="GATASE_TYPE_2"/>
    <property type="match status" value="1"/>
</dbReference>
<dbReference type="NCBIfam" id="TIGR01134">
    <property type="entry name" value="purF"/>
    <property type="match status" value="1"/>
</dbReference>
<dbReference type="HAMAP" id="MF_01931">
    <property type="entry name" value="PurF"/>
    <property type="match status" value="1"/>
</dbReference>
<gene>
    <name evidence="9" type="ORF">HYQ45_015708</name>
</gene>
<sequence>MVRGSGDAAALLHAGPPFHPGPTTWVPQYLATGGGVKKKSSPLRLYALRLFSEKQAEQPSTAHINETASNENAHTAHLPCPGAAPACPPTAPFPTPASTGRPSPHHTNHVWYFRHLAGHPEATSAVTDLHESLYYLQHRGQDAAGIAVCQGGRVSQCKGVGMASKVFDEGKRATTETMPGYMGISHLRYPTAGTQSASEAQPFFVNSPFGLSMSVNGNLVNAPELVKFLDNEARRHVNTDSDSELLLNIFAYALNELGKTRASVADVFTALREVYARCQGAFACTAMIAGFGILGFRDENGIRPLCLGSRPSETLEGATDYFLASESIALTQLGFKNIVDILPGQAVFIKKGGVPEFCQVVEMKSYTPDLFEYLYLSRADVDMDGISVHRSRQNMGLKLADRMRSVMGEKGIDEIDVVIPIPETSNTAAASLATELRKPLSNAFVKNRYVYRTFIVPGQKARQKSVRRKLSPIASEFKGKVVCLVDDSIVRGTTSREIVQMVKECEAKKIILVSCSPEITHPHVHGIDLADPRQLLAHERTLEEMTELIQCDTLVFQTLEDLKAACLEAADEKSQVRDFEVGVFCGHYKSPLPDDYLERSARWYESKSKKRKSTAMTNDGVEGGAFVVASSGPVNTPIPPEHSEDISIHNLARP</sequence>
<dbReference type="EMBL" id="JAEMWZ010000436">
    <property type="protein sequence ID" value="KAG7117744.1"/>
    <property type="molecule type" value="Genomic_DNA"/>
</dbReference>
<organism evidence="9 10">
    <name type="scientific">Verticillium longisporum</name>
    <name type="common">Verticillium dahliae var. longisporum</name>
    <dbReference type="NCBI Taxonomy" id="100787"/>
    <lineage>
        <taxon>Eukaryota</taxon>
        <taxon>Fungi</taxon>
        <taxon>Dikarya</taxon>
        <taxon>Ascomycota</taxon>
        <taxon>Pezizomycotina</taxon>
        <taxon>Sordariomycetes</taxon>
        <taxon>Hypocreomycetidae</taxon>
        <taxon>Glomerellales</taxon>
        <taxon>Plectosphaerellaceae</taxon>
        <taxon>Verticillium</taxon>
    </lineage>
</organism>
<evidence type="ECO:0000313" key="10">
    <source>
        <dbReference type="Proteomes" id="UP000689129"/>
    </source>
</evidence>
<keyword evidence="6" id="KW-0315">Glutamine amidotransferase</keyword>
<evidence type="ECO:0000256" key="5">
    <source>
        <dbReference type="ARBA" id="ARBA00022755"/>
    </source>
</evidence>
<dbReference type="EC" id="2.4.2.14" evidence="3"/>
<keyword evidence="4 9" id="KW-0808">Transferase</keyword>
<dbReference type="InterPro" id="IPR017932">
    <property type="entry name" value="GATase_2_dom"/>
</dbReference>
<feature type="domain" description="Glutamine amidotransferase type-2" evidence="8">
    <location>
        <begin position="87"/>
        <end position="352"/>
    </location>
</feature>
<evidence type="ECO:0000313" key="9">
    <source>
        <dbReference type="EMBL" id="KAG7117744.1"/>
    </source>
</evidence>
<evidence type="ECO:0000256" key="4">
    <source>
        <dbReference type="ARBA" id="ARBA00022679"/>
    </source>
</evidence>
<dbReference type="GO" id="GO:0009113">
    <property type="term" value="P:purine nucleobase biosynthetic process"/>
    <property type="evidence" value="ECO:0007669"/>
    <property type="project" value="InterPro"/>
</dbReference>
<evidence type="ECO:0000256" key="7">
    <source>
        <dbReference type="SAM" id="MobiDB-lite"/>
    </source>
</evidence>
<evidence type="ECO:0000256" key="3">
    <source>
        <dbReference type="ARBA" id="ARBA00011941"/>
    </source>
</evidence>
<name>A0A8I3AKI1_VERLO</name>
<dbReference type="OrthoDB" id="191723at2759"/>
<dbReference type="AlphaFoldDB" id="A0A8I3AKI1"/>
<comment type="similarity">
    <text evidence="2">In the C-terminal section; belongs to the purine/pyrimidine phosphoribosyltransferase family.</text>
</comment>
<evidence type="ECO:0000259" key="8">
    <source>
        <dbReference type="PROSITE" id="PS51278"/>
    </source>
</evidence>
<evidence type="ECO:0000256" key="1">
    <source>
        <dbReference type="ARBA" id="ARBA00005209"/>
    </source>
</evidence>
<proteinExistence type="inferred from homology"/>
<evidence type="ECO:0000256" key="2">
    <source>
        <dbReference type="ARBA" id="ARBA00010138"/>
    </source>
</evidence>
<dbReference type="UniPathway" id="UPA00074">
    <property type="reaction ID" value="UER00124"/>
</dbReference>
<protein>
    <recommendedName>
        <fullName evidence="3">amidophosphoribosyltransferase</fullName>
        <ecNumber evidence="3">2.4.2.14</ecNumber>
    </recommendedName>
</protein>
<comment type="caution">
    <text evidence="9">The sequence shown here is derived from an EMBL/GenBank/DDBJ whole genome shotgun (WGS) entry which is preliminary data.</text>
</comment>
<keyword evidence="9" id="KW-0328">Glycosyltransferase</keyword>
<dbReference type="CDD" id="cd06223">
    <property type="entry name" value="PRTases_typeI"/>
    <property type="match status" value="1"/>
</dbReference>
<dbReference type="Pfam" id="PF00156">
    <property type="entry name" value="Pribosyltran"/>
    <property type="match status" value="1"/>
</dbReference>